<evidence type="ECO:0000313" key="5">
    <source>
        <dbReference type="Proteomes" id="UP000027981"/>
    </source>
</evidence>
<sequence length="807" mass="93119">MRKASIVLIFLLVFSLLPYSSAQGDVKISNNGFVLEQWEINSKNIIDAGDRGALGKSYPLWDWLLSEPWPGSLATKEYQLRVEGEKIIGTTEVGDLFVEKIFEQLDENRARLTVRFTNNGKETFKSETNWDGFSLGYAMAWAGYLGKPGGEKQIWVDDELHVDNKNWVRLGTKLKAFGLVDFEEDLIALIFPKEESKALWLESSGWGSETRAEFAPLELNPGESKTYVFEIFVGTIEDVESIYPEIYRGMIKYISKEKFKIIFEVPDFPIEGEKITIKIRLIPKEPLNETAELKAQLVCSEKGVSQVTVPVSLEKESETTLEGAVSGVCKIKATLELKDEVISSAEKEVSAFKKEGTPLYVVFIWHHHQSPGVWPNGTLHGPWALVHTYEDELYPYYPGGAYYFHAYILQKYPQIKMTYHLSPSLLWQWNLTKSGWCQSYPQYQCFTPDSAEAKRVQETIELYKQLYERGQIDILSSYFAHPISGYIAEKYGWFDLLDYELNLGMKTTEEVMNIKTNGMWLPEMAFSPKLAYLFDKYSIKYFPLDDRCHLRVLYPYSPYHLYKLENSSTLILFRDHSLSDEFAFNNNFRSEEEAREKAKEIVEKILSVRSKDPSAEVVTIAADGENWIIFSNNPPLTAFYFEALLQYLEEAQEKGLLKTVTFREATLKLKPYQNVTPLATSWLCSWDKWTRERKNLQEPMWKRDEKVYTLIQEYKEKCSKNEVYYKALYGLSQAMDSDFYWAEFIFDKHVYAWLNWTEETVNAGLAKCEVSTSSPFETTTTVPEEGICGPVMILAIALVPLVLRRRL</sequence>
<dbReference type="STRING" id="1343739.PAP_05690"/>
<reference evidence="5" key="1">
    <citation type="submission" date="2013-06" db="EMBL/GenBank/DDBJ databases">
        <title>Complete Genome Sequence of Hyperthermophilic Palaeococcus pacificus DY20341T, Isolated from a Deep-Sea Hydrothermal Sediments.</title>
        <authorList>
            <person name="Zeng X."/>
            <person name="Shao Z."/>
        </authorList>
    </citation>
    <scope>NUCLEOTIDE SEQUENCE [LARGE SCALE GENOMIC DNA]</scope>
    <source>
        <strain evidence="5">DY20341</strain>
    </source>
</reference>
<dbReference type="RefSeq" id="WP_048165084.1">
    <property type="nucleotide sequence ID" value="NZ_CP006019.1"/>
</dbReference>
<dbReference type="Proteomes" id="UP000027981">
    <property type="component" value="Chromosome"/>
</dbReference>
<dbReference type="GO" id="GO:0005975">
    <property type="term" value="P:carbohydrate metabolic process"/>
    <property type="evidence" value="ECO:0007669"/>
    <property type="project" value="InterPro"/>
</dbReference>
<dbReference type="SUPFAM" id="SSF88713">
    <property type="entry name" value="Glycoside hydrolase/deacetylase"/>
    <property type="match status" value="1"/>
</dbReference>
<dbReference type="eggNOG" id="arCOG03284">
    <property type="taxonomic scope" value="Archaea"/>
</dbReference>
<dbReference type="AlphaFoldDB" id="A0A075LY74"/>
<organism evidence="4 5">
    <name type="scientific">Palaeococcus pacificus DY20341</name>
    <dbReference type="NCBI Taxonomy" id="1343739"/>
    <lineage>
        <taxon>Archaea</taxon>
        <taxon>Methanobacteriati</taxon>
        <taxon>Methanobacteriota</taxon>
        <taxon>Thermococci</taxon>
        <taxon>Thermococcales</taxon>
        <taxon>Thermococcaceae</taxon>
        <taxon>Palaeococcus</taxon>
    </lineage>
</organism>
<dbReference type="HOGENOM" id="CLU_349045_0_0_2"/>
<dbReference type="EMBL" id="CP006019">
    <property type="protein sequence ID" value="AIF69538.1"/>
    <property type="molecule type" value="Genomic_DNA"/>
</dbReference>
<evidence type="ECO:0000313" key="4">
    <source>
        <dbReference type="EMBL" id="AIF69538.1"/>
    </source>
</evidence>
<dbReference type="Pfam" id="PF03065">
    <property type="entry name" value="Glyco_hydro_57"/>
    <property type="match status" value="1"/>
</dbReference>
<proteinExistence type="inferred from homology"/>
<dbReference type="GeneID" id="24842261"/>
<dbReference type="GO" id="GO:0003824">
    <property type="term" value="F:catalytic activity"/>
    <property type="evidence" value="ECO:0007669"/>
    <property type="project" value="InterPro"/>
</dbReference>
<feature type="domain" description="Glycoside hydrolase family 57 N-terminal" evidence="3">
    <location>
        <begin position="363"/>
        <end position="673"/>
    </location>
</feature>
<reference evidence="4 5" key="2">
    <citation type="journal article" date="2015" name="Genome Announc.">
        <title>Complete Genome Sequence of Hyperthermophilic Piezophilic Archaeon Palaeococcus pacificus DY20341T, Isolated from Deep-Sea Hydrothermal Sediments.</title>
        <authorList>
            <person name="Zeng X."/>
            <person name="Jebbar M."/>
            <person name="Shao Z."/>
        </authorList>
    </citation>
    <scope>NUCLEOTIDE SEQUENCE [LARGE SCALE GENOMIC DNA]</scope>
    <source>
        <strain evidence="4 5">DY20341</strain>
    </source>
</reference>
<gene>
    <name evidence="4" type="ORF">PAP_05690</name>
</gene>
<dbReference type="PANTHER" id="PTHR36306">
    <property type="entry name" value="ALPHA-AMYLASE-RELATED-RELATED"/>
    <property type="match status" value="1"/>
</dbReference>
<evidence type="ECO:0000256" key="2">
    <source>
        <dbReference type="ARBA" id="ARBA00023277"/>
    </source>
</evidence>
<dbReference type="InterPro" id="IPR004300">
    <property type="entry name" value="Glyco_hydro_57_N"/>
</dbReference>
<dbReference type="OrthoDB" id="18576at2157"/>
<accession>A0A075LY74</accession>
<dbReference type="InterPro" id="IPR052046">
    <property type="entry name" value="GH57_Enzymes"/>
</dbReference>
<evidence type="ECO:0000256" key="1">
    <source>
        <dbReference type="ARBA" id="ARBA00006821"/>
    </source>
</evidence>
<dbReference type="NCBIfam" id="TIGR04288">
    <property type="entry name" value="CGP_CTERM"/>
    <property type="match status" value="1"/>
</dbReference>
<keyword evidence="2" id="KW-0119">Carbohydrate metabolism</keyword>
<dbReference type="InterPro" id="IPR027552">
    <property type="entry name" value="CGP_CTERM"/>
</dbReference>
<keyword evidence="5" id="KW-1185">Reference proteome</keyword>
<protein>
    <recommendedName>
        <fullName evidence="3">Glycoside hydrolase family 57 N-terminal domain-containing protein</fullName>
    </recommendedName>
</protein>
<evidence type="ECO:0000259" key="3">
    <source>
        <dbReference type="Pfam" id="PF03065"/>
    </source>
</evidence>
<dbReference type="KEGG" id="ppac:PAP_05690"/>
<dbReference type="InterPro" id="IPR011330">
    <property type="entry name" value="Glyco_hydro/deAcase_b/a-brl"/>
</dbReference>
<dbReference type="Gene3D" id="3.20.110.20">
    <property type="match status" value="1"/>
</dbReference>
<dbReference type="PANTHER" id="PTHR36306:SF1">
    <property type="entry name" value="ALPHA-AMYLASE-RELATED"/>
    <property type="match status" value="1"/>
</dbReference>
<comment type="similarity">
    <text evidence="1">Belongs to the glycosyl hydrolase 57 family.</text>
</comment>
<name>A0A075LY74_9EURY</name>